<protein>
    <recommendedName>
        <fullName evidence="2">Ubiquitin-like-conjugating enzyme ATG10</fullName>
    </recommendedName>
    <alternativeName>
        <fullName evidence="6">Autophagy-related protein 10</fullName>
    </alternativeName>
</protein>
<dbReference type="Gene3D" id="3.30.1460.50">
    <property type="match status" value="1"/>
</dbReference>
<dbReference type="GO" id="GO:0000422">
    <property type="term" value="P:autophagy of mitochondrion"/>
    <property type="evidence" value="ECO:0007669"/>
    <property type="project" value="TreeGrafter"/>
</dbReference>
<keyword evidence="3" id="KW-0808">Transferase</keyword>
<dbReference type="InterPro" id="IPR007135">
    <property type="entry name" value="Atg3/Atg10"/>
</dbReference>
<dbReference type="PANTHER" id="PTHR14957">
    <property type="entry name" value="UBIQUITIN-LIKE-CONJUGATING ENZYME ATG10"/>
    <property type="match status" value="1"/>
</dbReference>
<evidence type="ECO:0000313" key="9">
    <source>
        <dbReference type="Proteomes" id="UP001460270"/>
    </source>
</evidence>
<dbReference type="GO" id="GO:0032446">
    <property type="term" value="P:protein modification by small protein conjugation"/>
    <property type="evidence" value="ECO:0007669"/>
    <property type="project" value="TreeGrafter"/>
</dbReference>
<proteinExistence type="inferred from homology"/>
<evidence type="ECO:0000256" key="6">
    <source>
        <dbReference type="ARBA" id="ARBA00029833"/>
    </source>
</evidence>
<evidence type="ECO:0000256" key="7">
    <source>
        <dbReference type="SAM" id="MobiDB-lite"/>
    </source>
</evidence>
<feature type="region of interest" description="Disordered" evidence="7">
    <location>
        <begin position="260"/>
        <end position="286"/>
    </location>
</feature>
<evidence type="ECO:0000256" key="4">
    <source>
        <dbReference type="ARBA" id="ARBA00022786"/>
    </source>
</evidence>
<dbReference type="GO" id="GO:0000045">
    <property type="term" value="P:autophagosome assembly"/>
    <property type="evidence" value="ECO:0007669"/>
    <property type="project" value="TreeGrafter"/>
</dbReference>
<keyword evidence="5" id="KW-0072">Autophagy</keyword>
<dbReference type="Pfam" id="PF03987">
    <property type="entry name" value="Autophagy_act_C"/>
    <property type="match status" value="1"/>
</dbReference>
<comment type="caution">
    <text evidence="8">The sequence shown here is derived from an EMBL/GenBank/DDBJ whole genome shotgun (WGS) entry which is preliminary data.</text>
</comment>
<evidence type="ECO:0000256" key="1">
    <source>
        <dbReference type="ARBA" id="ARBA00005696"/>
    </source>
</evidence>
<accession>A0AAW0Q959</accession>
<dbReference type="AlphaFoldDB" id="A0AAW0Q959"/>
<keyword evidence="9" id="KW-1185">Reference proteome</keyword>
<evidence type="ECO:0000313" key="8">
    <source>
        <dbReference type="EMBL" id="KAK7945288.1"/>
    </source>
</evidence>
<organism evidence="8 9">
    <name type="scientific">Mugilogobius chulae</name>
    <name type="common">yellowstripe goby</name>
    <dbReference type="NCBI Taxonomy" id="88201"/>
    <lineage>
        <taxon>Eukaryota</taxon>
        <taxon>Metazoa</taxon>
        <taxon>Chordata</taxon>
        <taxon>Craniata</taxon>
        <taxon>Vertebrata</taxon>
        <taxon>Euteleostomi</taxon>
        <taxon>Actinopterygii</taxon>
        <taxon>Neopterygii</taxon>
        <taxon>Teleostei</taxon>
        <taxon>Neoteleostei</taxon>
        <taxon>Acanthomorphata</taxon>
        <taxon>Gobiaria</taxon>
        <taxon>Gobiiformes</taxon>
        <taxon>Gobioidei</taxon>
        <taxon>Gobiidae</taxon>
        <taxon>Gobionellinae</taxon>
        <taxon>Mugilogobius</taxon>
    </lineage>
</organism>
<evidence type="ECO:0000256" key="5">
    <source>
        <dbReference type="ARBA" id="ARBA00023006"/>
    </source>
</evidence>
<evidence type="ECO:0000256" key="3">
    <source>
        <dbReference type="ARBA" id="ARBA00022679"/>
    </source>
</evidence>
<name>A0AAW0Q959_9GOBI</name>
<feature type="region of interest" description="Disordered" evidence="7">
    <location>
        <begin position="57"/>
        <end position="85"/>
    </location>
</feature>
<evidence type="ECO:0000256" key="2">
    <source>
        <dbReference type="ARBA" id="ARBA00021099"/>
    </source>
</evidence>
<dbReference type="GO" id="GO:0005829">
    <property type="term" value="C:cytosol"/>
    <property type="evidence" value="ECO:0007669"/>
    <property type="project" value="TreeGrafter"/>
</dbReference>
<dbReference type="GO" id="GO:0061651">
    <property type="term" value="F:Atg12 conjugating enzyme activity"/>
    <property type="evidence" value="ECO:0007669"/>
    <property type="project" value="TreeGrafter"/>
</dbReference>
<sequence>MNCAQLDEDSFFQCCRLLLEKSEELRDGWSWEQVQGTQEGYLRKTVLRSVVTGSERNQENYEQEIELESKQSSDAVPEITEDDEDDEDVVINCGRAEDGGHLCFQFEFHVVFSSSFMTPVLYFRAFTLEGKSLTLEDVWSFIKPKLRLDSSEALLNTITQQEHPLLGQAFFMLHPCKTQDFMRPLLQTARQENRAVNFVLMWLSVVGPLVGLDVPLEYFVDLTSALKADLTSVLNLFCFLRCLCSGQAHTLSSLTRGRSLRAGHRSSPSADLQQMDGQTPKALADR</sequence>
<dbReference type="Proteomes" id="UP001460270">
    <property type="component" value="Unassembled WGS sequence"/>
</dbReference>
<keyword evidence="4" id="KW-0833">Ubl conjugation pathway</keyword>
<comment type="similarity">
    <text evidence="1">Belongs to the ATG10 family.</text>
</comment>
<feature type="compositionally biased region" description="Polar residues" evidence="7">
    <location>
        <begin position="266"/>
        <end position="277"/>
    </location>
</feature>
<gene>
    <name evidence="8" type="ORF">WMY93_001016</name>
</gene>
<dbReference type="PANTHER" id="PTHR14957:SF1">
    <property type="entry name" value="UBIQUITIN-LIKE-CONJUGATING ENZYME ATG10"/>
    <property type="match status" value="1"/>
</dbReference>
<dbReference type="EMBL" id="JBBPFD010000001">
    <property type="protein sequence ID" value="KAK7945288.1"/>
    <property type="molecule type" value="Genomic_DNA"/>
</dbReference>
<reference evidence="9" key="1">
    <citation type="submission" date="2024-04" db="EMBL/GenBank/DDBJ databases">
        <title>Salinicola lusitanus LLJ914,a marine bacterium isolated from the Okinawa Trough.</title>
        <authorList>
            <person name="Li J."/>
        </authorList>
    </citation>
    <scope>NUCLEOTIDE SEQUENCE [LARGE SCALE GENOMIC DNA]</scope>
</reference>